<proteinExistence type="predicted"/>
<dbReference type="KEGG" id="cee:CENDO_10220"/>
<accession>A0A4V1CEU2</accession>
<evidence type="ECO:0000313" key="1">
    <source>
        <dbReference type="EMBL" id="QCB29298.1"/>
    </source>
</evidence>
<dbReference type="RefSeq" id="WP_136141898.1">
    <property type="nucleotide sequence ID" value="NZ_CP039247.1"/>
</dbReference>
<organism evidence="1 2">
    <name type="scientific">Corynebacterium endometrii</name>
    <dbReference type="NCBI Taxonomy" id="2488819"/>
    <lineage>
        <taxon>Bacteria</taxon>
        <taxon>Bacillati</taxon>
        <taxon>Actinomycetota</taxon>
        <taxon>Actinomycetes</taxon>
        <taxon>Mycobacteriales</taxon>
        <taxon>Corynebacteriaceae</taxon>
        <taxon>Corynebacterium</taxon>
    </lineage>
</organism>
<keyword evidence="2" id="KW-1185">Reference proteome</keyword>
<dbReference type="InterPro" id="IPR003615">
    <property type="entry name" value="HNH_nuc"/>
</dbReference>
<reference evidence="1 2" key="1">
    <citation type="submission" date="2019-04" db="EMBL/GenBank/DDBJ databases">
        <title>Corynebacterium endometrii sp. nov., isolated from the uterus of a cow with endometritis.</title>
        <authorList>
            <person name="Ballas P."/>
            <person name="Ruckert C."/>
            <person name="Wagener K."/>
            <person name="Drillich M."/>
            <person name="Kaempfer P."/>
            <person name="Busse H.-J."/>
            <person name="Ehling-Schulz M."/>
        </authorList>
    </citation>
    <scope>NUCLEOTIDE SEQUENCE [LARGE SCALE GENOMIC DNA]</scope>
    <source>
        <strain evidence="1 2">LMM-1653</strain>
    </source>
</reference>
<dbReference type="CDD" id="cd00085">
    <property type="entry name" value="HNHc"/>
    <property type="match status" value="1"/>
</dbReference>
<protein>
    <recommendedName>
        <fullName evidence="3">HNH nuclease domain-containing protein</fullName>
    </recommendedName>
</protein>
<dbReference type="EMBL" id="CP039247">
    <property type="protein sequence ID" value="QCB29298.1"/>
    <property type="molecule type" value="Genomic_DNA"/>
</dbReference>
<evidence type="ECO:0008006" key="3">
    <source>
        <dbReference type="Google" id="ProtNLM"/>
    </source>
</evidence>
<dbReference type="Proteomes" id="UP000296352">
    <property type="component" value="Chromosome"/>
</dbReference>
<dbReference type="AlphaFoldDB" id="A0A4V1CEU2"/>
<sequence length="338" mass="37056">MDTLEGLFRQLSRGIELISLVEGASPADLAALGASGEDAKDYAHLWQVYFGPTGSTRKQAAARDAAITRGLSLADLRTIERFVRRIKDRNKAWDLRVELASSAPGEIVRTGRRRVKELVPPKRKQPGTRLRRSADGMWDIRITGPSETIADIYSGLDGTLEAFTRAYFTGTGHNTVVTNVVVQLDELDKIIAGEGDEVILQLTNGATMTGAQFLQRRLAGYAYFGLFHPLEGPVNAYRTQRLANFKQHVLAAMENPVCAWPGCLRGADECQVHHIDAYADGGDTNSPNLAKLCGYHNGVNEDGVDIPTRRGKIIRRRGATCWLAPHARACIPTGMYVV</sequence>
<gene>
    <name evidence="1" type="ORF">CENDO_10220</name>
</gene>
<dbReference type="OrthoDB" id="4412276at2"/>
<evidence type="ECO:0000313" key="2">
    <source>
        <dbReference type="Proteomes" id="UP000296352"/>
    </source>
</evidence>
<name>A0A4V1CEU2_9CORY</name>